<name>A0ABP3ETW9_9ACTN</name>
<evidence type="ECO:0000313" key="2">
    <source>
        <dbReference type="EMBL" id="GAA0275308.1"/>
    </source>
</evidence>
<evidence type="ECO:0000313" key="3">
    <source>
        <dbReference type="Proteomes" id="UP001501867"/>
    </source>
</evidence>
<organism evidence="2 3">
    <name type="scientific">Streptomyces polychromogenes</name>
    <dbReference type="NCBI Taxonomy" id="67342"/>
    <lineage>
        <taxon>Bacteria</taxon>
        <taxon>Bacillati</taxon>
        <taxon>Actinomycetota</taxon>
        <taxon>Actinomycetes</taxon>
        <taxon>Kitasatosporales</taxon>
        <taxon>Streptomycetaceae</taxon>
        <taxon>Streptomyces</taxon>
    </lineage>
</organism>
<sequence length="55" mass="5762">MRQISGDSAAPEAQDTPSAPLDRATSPTGPSAELLERALDGWERFLDGFEGASGE</sequence>
<gene>
    <name evidence="2" type="ORF">GCM10010302_11170</name>
</gene>
<reference evidence="3" key="1">
    <citation type="journal article" date="2019" name="Int. J. Syst. Evol. Microbiol.">
        <title>The Global Catalogue of Microorganisms (GCM) 10K type strain sequencing project: providing services to taxonomists for standard genome sequencing and annotation.</title>
        <authorList>
            <consortium name="The Broad Institute Genomics Platform"/>
            <consortium name="The Broad Institute Genome Sequencing Center for Infectious Disease"/>
            <person name="Wu L."/>
            <person name="Ma J."/>
        </authorList>
    </citation>
    <scope>NUCLEOTIDE SEQUENCE [LARGE SCALE GENOMIC DNA]</scope>
    <source>
        <strain evidence="3">JCM 4505</strain>
    </source>
</reference>
<dbReference type="Proteomes" id="UP001501867">
    <property type="component" value="Unassembled WGS sequence"/>
</dbReference>
<feature type="region of interest" description="Disordered" evidence="1">
    <location>
        <begin position="1"/>
        <end position="33"/>
    </location>
</feature>
<dbReference type="EMBL" id="BAAABV010000010">
    <property type="protein sequence ID" value="GAA0275308.1"/>
    <property type="molecule type" value="Genomic_DNA"/>
</dbReference>
<proteinExistence type="predicted"/>
<comment type="caution">
    <text evidence="2">The sequence shown here is derived from an EMBL/GenBank/DDBJ whole genome shotgun (WGS) entry which is preliminary data.</text>
</comment>
<protein>
    <submittedName>
        <fullName evidence="2">Uncharacterized protein</fullName>
    </submittedName>
</protein>
<accession>A0ABP3ETW9</accession>
<evidence type="ECO:0000256" key="1">
    <source>
        <dbReference type="SAM" id="MobiDB-lite"/>
    </source>
</evidence>
<keyword evidence="3" id="KW-1185">Reference proteome</keyword>